<protein>
    <submittedName>
        <fullName evidence="2">PEP-CTERM sorting domain-containing protein</fullName>
    </submittedName>
</protein>
<dbReference type="NCBIfam" id="TIGR02595">
    <property type="entry name" value="PEP_CTERM"/>
    <property type="match status" value="1"/>
</dbReference>
<evidence type="ECO:0000259" key="1">
    <source>
        <dbReference type="Pfam" id="PF07589"/>
    </source>
</evidence>
<reference evidence="3" key="2">
    <citation type="submission" date="2023-07" db="EMBL/GenBank/DDBJ databases">
        <title>Duganella aceri sp. nov., isolated from tree sap.</title>
        <authorList>
            <person name="Kim I.S."/>
        </authorList>
    </citation>
    <scope>NUCLEOTIDE SEQUENCE [LARGE SCALE GENOMIC DNA]</scope>
    <source>
        <strain evidence="3">SAP-35</strain>
    </source>
</reference>
<dbReference type="Pfam" id="PF07589">
    <property type="entry name" value="PEP-CTERM"/>
    <property type="match status" value="1"/>
</dbReference>
<evidence type="ECO:0000313" key="2">
    <source>
        <dbReference type="EMBL" id="NGZ84747.1"/>
    </source>
</evidence>
<feature type="domain" description="Ice-binding protein C-terminal" evidence="1">
    <location>
        <begin position="119"/>
        <end position="143"/>
    </location>
</feature>
<evidence type="ECO:0000313" key="3">
    <source>
        <dbReference type="Proteomes" id="UP000666369"/>
    </source>
</evidence>
<proteinExistence type="predicted"/>
<keyword evidence="3" id="KW-1185">Reference proteome</keyword>
<reference evidence="2 3" key="1">
    <citation type="submission" date="2020-01" db="EMBL/GenBank/DDBJ databases">
        <authorList>
            <person name="Lee S.D."/>
        </authorList>
    </citation>
    <scope>NUCLEOTIDE SEQUENCE [LARGE SCALE GENOMIC DNA]</scope>
    <source>
        <strain evidence="2 3">SAP-35</strain>
    </source>
</reference>
<name>A0ABX0FJL5_9BURK</name>
<dbReference type="EMBL" id="JAADJT010000004">
    <property type="protein sequence ID" value="NGZ84747.1"/>
    <property type="molecule type" value="Genomic_DNA"/>
</dbReference>
<gene>
    <name evidence="2" type="ORF">GW587_10810</name>
</gene>
<dbReference type="InterPro" id="IPR013424">
    <property type="entry name" value="Ice-binding_C"/>
</dbReference>
<sequence length="146" mass="15599">MNTGQSLDGAYWIADEAYSAWWSGGFSSGDGSVLVPGEYVNTTTETSNPLGPYLNLTHPGINLSTGPTGSFHIYELTRAENGMIQSLAVTFSLHSVYEPAILTGALWYGSSLPYPISTPVPEPSTYAMFGLGLGLLGLMRRKRATS</sequence>
<organism evidence="2 3">
    <name type="scientific">Duganella aceris</name>
    <dbReference type="NCBI Taxonomy" id="2703883"/>
    <lineage>
        <taxon>Bacteria</taxon>
        <taxon>Pseudomonadati</taxon>
        <taxon>Pseudomonadota</taxon>
        <taxon>Betaproteobacteria</taxon>
        <taxon>Burkholderiales</taxon>
        <taxon>Oxalobacteraceae</taxon>
        <taxon>Telluria group</taxon>
        <taxon>Duganella</taxon>
    </lineage>
</organism>
<accession>A0ABX0FJL5</accession>
<dbReference type="Proteomes" id="UP000666369">
    <property type="component" value="Unassembled WGS sequence"/>
</dbReference>
<comment type="caution">
    <text evidence="2">The sequence shown here is derived from an EMBL/GenBank/DDBJ whole genome shotgun (WGS) entry which is preliminary data.</text>
</comment>